<dbReference type="SUPFAM" id="SSF54909">
    <property type="entry name" value="Dimeric alpha+beta barrel"/>
    <property type="match status" value="2"/>
</dbReference>
<dbReference type="EMBL" id="FNPF01000013">
    <property type="protein sequence ID" value="SDY64413.1"/>
    <property type="molecule type" value="Genomic_DNA"/>
</dbReference>
<dbReference type="OrthoDB" id="9792392at2"/>
<dbReference type="InterPro" id="IPR009874">
    <property type="entry name" value="DUF1428"/>
</dbReference>
<dbReference type="RefSeq" id="WP_089884296.1">
    <property type="nucleotide sequence ID" value="NZ_FNPF01000013.1"/>
</dbReference>
<organism evidence="1 2">
    <name type="scientific">Citreimonas salinaria</name>
    <dbReference type="NCBI Taxonomy" id="321339"/>
    <lineage>
        <taxon>Bacteria</taxon>
        <taxon>Pseudomonadati</taxon>
        <taxon>Pseudomonadota</taxon>
        <taxon>Alphaproteobacteria</taxon>
        <taxon>Rhodobacterales</taxon>
        <taxon>Roseobacteraceae</taxon>
        <taxon>Citreimonas</taxon>
    </lineage>
</organism>
<dbReference type="Pfam" id="PF07237">
    <property type="entry name" value="DUF1428"/>
    <property type="match status" value="2"/>
</dbReference>
<dbReference type="AlphaFoldDB" id="A0A1H3LJ43"/>
<accession>A0A1H3LJ43</accession>
<name>A0A1H3LJ43_9RHOB</name>
<dbReference type="Gene3D" id="3.30.70.100">
    <property type="match status" value="2"/>
</dbReference>
<dbReference type="STRING" id="321339.SAMN05444340_11343"/>
<evidence type="ECO:0000313" key="2">
    <source>
        <dbReference type="Proteomes" id="UP000199286"/>
    </source>
</evidence>
<evidence type="ECO:0000313" key="1">
    <source>
        <dbReference type="EMBL" id="SDY64413.1"/>
    </source>
</evidence>
<keyword evidence="2" id="KW-1185">Reference proteome</keyword>
<reference evidence="1 2" key="1">
    <citation type="submission" date="2016-10" db="EMBL/GenBank/DDBJ databases">
        <authorList>
            <person name="de Groot N.N."/>
        </authorList>
    </citation>
    <scope>NUCLEOTIDE SEQUENCE [LARGE SCALE GENOMIC DNA]</scope>
    <source>
        <strain evidence="1 2">DSM 26880</strain>
    </source>
</reference>
<protein>
    <submittedName>
        <fullName evidence="1">Uncharacterized conserved protein YbaA, DUF1428 family</fullName>
    </submittedName>
</protein>
<sequence>MAYYTGMVAAVPTANRQAYIEHATAAWPLFRAHGATAMTESWGVDVPRGKVTDFYGAVDAQEDEAIVFSWITWPDRATADTAWEKMEDDPAMQTMPDMPFDGGRMIFGGFAPVFDQGKHAGAGHYQGFLLAVPKDNKARYAEMAGWGWDLFRPHGALGMVEGWGEDVTRGKRTDFYRATKAEDGEVPVFSWVAWPDRATCDAAARAMEAEMDGAGMPEMPFDGMRMMWAGFAPIFDSGPEA</sequence>
<dbReference type="Proteomes" id="UP000199286">
    <property type="component" value="Unassembled WGS sequence"/>
</dbReference>
<proteinExistence type="predicted"/>
<gene>
    <name evidence="1" type="ORF">SAMN05444340_11343</name>
</gene>
<dbReference type="InterPro" id="IPR011008">
    <property type="entry name" value="Dimeric_a/b-barrel"/>
</dbReference>